<evidence type="ECO:0000313" key="2">
    <source>
        <dbReference type="EMBL" id="KAG5679920.1"/>
    </source>
</evidence>
<dbReference type="SMART" id="SM00164">
    <property type="entry name" value="TBC"/>
    <property type="match status" value="1"/>
</dbReference>
<dbReference type="GO" id="GO:0031267">
    <property type="term" value="F:small GTPase binding"/>
    <property type="evidence" value="ECO:0007669"/>
    <property type="project" value="TreeGrafter"/>
</dbReference>
<dbReference type="PANTHER" id="PTHR47219">
    <property type="entry name" value="RAB GTPASE-ACTIVATING PROTEIN 1-LIKE"/>
    <property type="match status" value="1"/>
</dbReference>
<dbReference type="Pfam" id="PF00566">
    <property type="entry name" value="RabGAP-TBC"/>
    <property type="match status" value="1"/>
</dbReference>
<dbReference type="OrthoDB" id="294251at2759"/>
<reference evidence="2" key="1">
    <citation type="submission" date="2021-03" db="EMBL/GenBank/DDBJ databases">
        <title>Chromosome level genome of the anhydrobiotic midge Polypedilum vanderplanki.</title>
        <authorList>
            <person name="Yoshida Y."/>
            <person name="Kikawada T."/>
            <person name="Gusev O."/>
        </authorList>
    </citation>
    <scope>NUCLEOTIDE SEQUENCE</scope>
    <source>
        <strain evidence="2">NIAS01</strain>
        <tissue evidence="2">Whole body or cell culture</tissue>
    </source>
</reference>
<dbReference type="Gene3D" id="1.10.10.750">
    <property type="entry name" value="Ypt/Rab-GAP domain of gyp1p, domain 1"/>
    <property type="match status" value="1"/>
</dbReference>
<keyword evidence="3" id="KW-1185">Reference proteome</keyword>
<dbReference type="PROSITE" id="PS50086">
    <property type="entry name" value="TBC_RABGAP"/>
    <property type="match status" value="1"/>
</dbReference>
<accession>A0A9J6CDL1</accession>
<protein>
    <recommendedName>
        <fullName evidence="1">Rab-GAP TBC domain-containing protein</fullName>
    </recommendedName>
</protein>
<sequence length="494" mass="58497">MTEIEEQLFQANQEREKIVLKYTIGRKNQLVDYWEDPDFGLHYKTDRYGFIHTEDLPKEFDEQEKKEKEIEIQRAQKWLKMVKNWEKFVPLNREKLYRRIYKGVPDKLRRNIWLKMLKVETQMKANEEDLANNKPSVYNRMLQLGYKYSTEIRQIDNDINRCFRDHEYFRERYSTKQQQLFNVLVAYSMYNMELGYCQGMSTITAVLLIYLNEEESFWALNTLMVDKKYAMHGLYIVGFPKLMRFLAHHDRILTKFLPKLKKALDKHNLDSVLYCLKWFFVIFVERIPFSLVLRVWDVFMLEGERVLPAMAYTILKLHANKLLKFKDMDSITEYFQYKLHKNFGYSDNYVINALQTSMSELRAKKLDLPPPAESNEFPKCELGTFIEPSIEKKLGLRSSIFSETEKNVTDLVITRSEENGNDLDIIDENQDDNISNLNTAGSTTPIRRFKSMNSLNTATSIATSVNSISSEFNQNDVDDDISENEYEIVESTRL</sequence>
<proteinExistence type="predicted"/>
<evidence type="ECO:0000259" key="1">
    <source>
        <dbReference type="PROSITE" id="PS50086"/>
    </source>
</evidence>
<dbReference type="Gene3D" id="1.10.8.270">
    <property type="entry name" value="putative rabgap domain of human tbc1 domain family member 14 like domains"/>
    <property type="match status" value="1"/>
</dbReference>
<dbReference type="SUPFAM" id="SSF47923">
    <property type="entry name" value="Ypt/Rab-GAP domain of gyp1p"/>
    <property type="match status" value="2"/>
</dbReference>
<evidence type="ECO:0000313" key="3">
    <source>
        <dbReference type="Proteomes" id="UP001107558"/>
    </source>
</evidence>
<dbReference type="InterPro" id="IPR000195">
    <property type="entry name" value="Rab-GAP-TBC_dom"/>
</dbReference>
<dbReference type="PANTHER" id="PTHR47219:SF25">
    <property type="entry name" value="RAB-GAP TBC DOMAIN-CONTAINING PROTEIN"/>
    <property type="match status" value="1"/>
</dbReference>
<dbReference type="Proteomes" id="UP001107558">
    <property type="component" value="Chromosome 1"/>
</dbReference>
<name>A0A9J6CDL1_POLVA</name>
<gene>
    <name evidence="2" type="ORF">PVAND_009456</name>
</gene>
<comment type="caution">
    <text evidence="2">The sequence shown here is derived from an EMBL/GenBank/DDBJ whole genome shotgun (WGS) entry which is preliminary data.</text>
</comment>
<dbReference type="FunFam" id="1.10.8.270:FF:000016">
    <property type="entry name" value="TBC1 domain family member 2A"/>
    <property type="match status" value="1"/>
</dbReference>
<dbReference type="FunFam" id="1.10.472.80:FF:000019">
    <property type="entry name" value="USP6 N-terminal like"/>
    <property type="match status" value="1"/>
</dbReference>
<dbReference type="Gene3D" id="1.10.472.80">
    <property type="entry name" value="Ypt/Rab-GAP domain of gyp1p, domain 3"/>
    <property type="match status" value="1"/>
</dbReference>
<dbReference type="InterPro" id="IPR050302">
    <property type="entry name" value="Rab_GAP_TBC_domain"/>
</dbReference>
<feature type="domain" description="Rab-GAP TBC" evidence="1">
    <location>
        <begin position="103"/>
        <end position="303"/>
    </location>
</feature>
<dbReference type="AlphaFoldDB" id="A0A9J6CDL1"/>
<dbReference type="GO" id="GO:0005096">
    <property type="term" value="F:GTPase activator activity"/>
    <property type="evidence" value="ECO:0007669"/>
    <property type="project" value="TreeGrafter"/>
</dbReference>
<dbReference type="EMBL" id="JADBJN010000001">
    <property type="protein sequence ID" value="KAG5679920.1"/>
    <property type="molecule type" value="Genomic_DNA"/>
</dbReference>
<dbReference type="InterPro" id="IPR035969">
    <property type="entry name" value="Rab-GAP_TBC_sf"/>
</dbReference>
<organism evidence="2 3">
    <name type="scientific">Polypedilum vanderplanki</name>
    <name type="common">Sleeping chironomid midge</name>
    <dbReference type="NCBI Taxonomy" id="319348"/>
    <lineage>
        <taxon>Eukaryota</taxon>
        <taxon>Metazoa</taxon>
        <taxon>Ecdysozoa</taxon>
        <taxon>Arthropoda</taxon>
        <taxon>Hexapoda</taxon>
        <taxon>Insecta</taxon>
        <taxon>Pterygota</taxon>
        <taxon>Neoptera</taxon>
        <taxon>Endopterygota</taxon>
        <taxon>Diptera</taxon>
        <taxon>Nematocera</taxon>
        <taxon>Chironomoidea</taxon>
        <taxon>Chironomidae</taxon>
        <taxon>Chironominae</taxon>
        <taxon>Polypedilum</taxon>
        <taxon>Polypedilum</taxon>
    </lineage>
</organism>